<evidence type="ECO:0000256" key="2">
    <source>
        <dbReference type="ARBA" id="ARBA00023043"/>
    </source>
</evidence>
<accession>A0ABD2XIR9</accession>
<feature type="repeat" description="ANK" evidence="3">
    <location>
        <begin position="148"/>
        <end position="180"/>
    </location>
</feature>
<dbReference type="PROSITE" id="PS50088">
    <property type="entry name" value="ANK_REPEAT"/>
    <property type="match status" value="10"/>
</dbReference>
<dbReference type="Pfam" id="PF12796">
    <property type="entry name" value="Ank_2"/>
    <property type="match status" value="4"/>
</dbReference>
<dbReference type="AlphaFoldDB" id="A0ABD2XIR9"/>
<proteinExistence type="predicted"/>
<gene>
    <name evidence="4" type="ORF">TKK_002348</name>
</gene>
<feature type="repeat" description="ANK" evidence="3">
    <location>
        <begin position="254"/>
        <end position="286"/>
    </location>
</feature>
<feature type="repeat" description="ANK" evidence="3">
    <location>
        <begin position="326"/>
        <end position="358"/>
    </location>
</feature>
<keyword evidence="5" id="KW-1185">Reference proteome</keyword>
<protein>
    <submittedName>
        <fullName evidence="4">Uncharacterized protein</fullName>
    </submittedName>
</protein>
<dbReference type="SUPFAM" id="SSF48403">
    <property type="entry name" value="Ankyrin repeat"/>
    <property type="match status" value="2"/>
</dbReference>
<keyword evidence="2 3" id="KW-0040">ANK repeat</keyword>
<dbReference type="InterPro" id="IPR002110">
    <property type="entry name" value="Ankyrin_rpt"/>
</dbReference>
<dbReference type="SMART" id="SM00248">
    <property type="entry name" value="ANK"/>
    <property type="match status" value="15"/>
</dbReference>
<comment type="caution">
    <text evidence="4">The sequence shown here is derived from an EMBL/GenBank/DDBJ whole genome shotgun (WGS) entry which is preliminary data.</text>
</comment>
<name>A0ABD2XIR9_9HYME</name>
<dbReference type="EMBL" id="JBJJXI010000021">
    <property type="protein sequence ID" value="KAL3405323.1"/>
    <property type="molecule type" value="Genomic_DNA"/>
</dbReference>
<dbReference type="Pfam" id="PF00023">
    <property type="entry name" value="Ank"/>
    <property type="match status" value="3"/>
</dbReference>
<reference evidence="4 5" key="1">
    <citation type="journal article" date="2024" name="bioRxiv">
        <title>A reference genome for Trichogramma kaykai: A tiny desert-dwelling parasitoid wasp with competing sex-ratio distorters.</title>
        <authorList>
            <person name="Culotta J."/>
            <person name="Lindsey A.R."/>
        </authorList>
    </citation>
    <scope>NUCLEOTIDE SEQUENCE [LARGE SCALE GENOMIC DNA]</scope>
    <source>
        <strain evidence="4 5">KSX58</strain>
    </source>
</reference>
<feature type="repeat" description="ANK" evidence="3">
    <location>
        <begin position="403"/>
        <end position="423"/>
    </location>
</feature>
<evidence type="ECO:0000256" key="3">
    <source>
        <dbReference type="PROSITE-ProRule" id="PRU00023"/>
    </source>
</evidence>
<evidence type="ECO:0000313" key="4">
    <source>
        <dbReference type="EMBL" id="KAL3405323.1"/>
    </source>
</evidence>
<keyword evidence="1" id="KW-0677">Repeat</keyword>
<evidence type="ECO:0000313" key="5">
    <source>
        <dbReference type="Proteomes" id="UP001627154"/>
    </source>
</evidence>
<dbReference type="PRINTS" id="PR01415">
    <property type="entry name" value="ANKYRIN"/>
</dbReference>
<feature type="repeat" description="ANK" evidence="3">
    <location>
        <begin position="639"/>
        <end position="671"/>
    </location>
</feature>
<dbReference type="PANTHER" id="PTHR24123">
    <property type="entry name" value="ANKYRIN REPEAT-CONTAINING"/>
    <property type="match status" value="1"/>
</dbReference>
<dbReference type="InterPro" id="IPR036770">
    <property type="entry name" value="Ankyrin_rpt-contain_sf"/>
</dbReference>
<feature type="repeat" description="ANK" evidence="3">
    <location>
        <begin position="787"/>
        <end position="815"/>
    </location>
</feature>
<feature type="repeat" description="ANK" evidence="3">
    <location>
        <begin position="480"/>
        <end position="512"/>
    </location>
</feature>
<dbReference type="PROSITE" id="PS50297">
    <property type="entry name" value="ANK_REP_REGION"/>
    <property type="match status" value="9"/>
</dbReference>
<organism evidence="4 5">
    <name type="scientific">Trichogramma kaykai</name>
    <dbReference type="NCBI Taxonomy" id="54128"/>
    <lineage>
        <taxon>Eukaryota</taxon>
        <taxon>Metazoa</taxon>
        <taxon>Ecdysozoa</taxon>
        <taxon>Arthropoda</taxon>
        <taxon>Hexapoda</taxon>
        <taxon>Insecta</taxon>
        <taxon>Pterygota</taxon>
        <taxon>Neoptera</taxon>
        <taxon>Endopterygota</taxon>
        <taxon>Hymenoptera</taxon>
        <taxon>Apocrita</taxon>
        <taxon>Proctotrupomorpha</taxon>
        <taxon>Chalcidoidea</taxon>
        <taxon>Trichogrammatidae</taxon>
        <taxon>Trichogramma</taxon>
    </lineage>
</organism>
<dbReference type="Pfam" id="PF13857">
    <property type="entry name" value="Ank_5"/>
    <property type="match status" value="1"/>
</dbReference>
<feature type="repeat" description="ANK" evidence="3">
    <location>
        <begin position="711"/>
        <end position="743"/>
    </location>
</feature>
<dbReference type="InterPro" id="IPR051165">
    <property type="entry name" value="Multifunctional_ANK_Repeat"/>
</dbReference>
<dbReference type="PANTHER" id="PTHR24123:SF33">
    <property type="entry name" value="PROTEIN HOS4"/>
    <property type="match status" value="1"/>
</dbReference>
<evidence type="ECO:0000256" key="1">
    <source>
        <dbReference type="ARBA" id="ARBA00022737"/>
    </source>
</evidence>
<dbReference type="Gene3D" id="1.25.40.20">
    <property type="entry name" value="Ankyrin repeat-containing domain"/>
    <property type="match status" value="4"/>
</dbReference>
<feature type="repeat" description="ANK" evidence="3">
    <location>
        <begin position="561"/>
        <end position="593"/>
    </location>
</feature>
<dbReference type="Proteomes" id="UP001627154">
    <property type="component" value="Unassembled WGS sequence"/>
</dbReference>
<sequence length="966" mass="110121">MAAMSDVHELSSILSSLIESVDWAIEEKRLDFFRKFSTSIWEREGGWNDLDLINLQDFFQDVDIPGSECTIEYLLFEALNCEQEGENFIEFVASTGYKDAPQYDENEEINECRQTPLHAVASSGRKNVVDALFKIYDDYSVNYAEPMDGYSHLHVACAYNRLDIAEQILELRQDPDITDRLTGEAPLHLAVFEGHREMAELLLRYGADPNWPCIDESTPLHLICREQDVKWARMLFKICRERGTPVEINAQDCLKFTPLRVALNWEKRDLVELLLQQGADPNLRDEEKQTPLHYICRKRDLEWATWFINICFEKNRPVAIDARDKDGCTPLIVALRRHELELAEFLLGKEANPNLSDNEGASALHTVCRYHDDDEAVAAAKTLFETRARFNKPLPLIDAQDERGNTPLHLAAMRDRPRLVTYLASLVRDTSATLANSNGRTFLHLIGRSRGNVIAAWQISDDHWKRRALPPKVVDARDAAQDTPLHLAARNRSSDAIELLLIHGADPNAANARGLTPLHEILLERSWDQDPDDKSERLAEKFIEVVRKVRKTVQVNAQDENGDAPLHLALRRGKKKAAELLLSQGANPNLANAMGDTAMLLVCNPPTPNEDEALELAKTVFESSQECFKPLQLEAQNRNGWTALHYLLSHGQKRLVRLLLERGIDLNLTDECGNALHQAVFHDCDVDMVKMMFECYQATNRQLDINARNIGGWTPVLLAVHMNRDELFEFLLRSGADPNIANAEGETCVHLACELDHEPRLCSRARALFAICAKRKQPVRIDAEDNEGRTPLERAVASHSATMVDLILDQGPDLSSFLFPTESYLKASWLEVFLPQTRFIMASGTLAVLDRLTERGYELDRSDVLAIETFFSSWVFVHDSANFEGKLYEDKEFETQAKEMKIDGYTSLYDLIQKPVDSARLLYTPMQFYEFAHELDWLKLPRRLWNVCAWHLCERLPRKFFEQSSG</sequence>
<feature type="repeat" description="ANK" evidence="3">
    <location>
        <begin position="182"/>
        <end position="210"/>
    </location>
</feature>